<dbReference type="OrthoDB" id="10620239at2759"/>
<feature type="compositionally biased region" description="Acidic residues" evidence="1">
    <location>
        <begin position="197"/>
        <end position="210"/>
    </location>
</feature>
<feature type="region of interest" description="Disordered" evidence="1">
    <location>
        <begin position="27"/>
        <end position="65"/>
    </location>
</feature>
<feature type="compositionally biased region" description="Basic and acidic residues" evidence="1">
    <location>
        <begin position="43"/>
        <end position="57"/>
    </location>
</feature>
<keyword evidence="3" id="KW-1185">Reference proteome</keyword>
<evidence type="ECO:0000313" key="2">
    <source>
        <dbReference type="EMBL" id="ORX43346.1"/>
    </source>
</evidence>
<feature type="compositionally biased region" description="Polar residues" evidence="1">
    <location>
        <begin position="121"/>
        <end position="132"/>
    </location>
</feature>
<comment type="caution">
    <text evidence="2">The sequence shown here is derived from an EMBL/GenBank/DDBJ whole genome shotgun (WGS) entry which is preliminary data.</text>
</comment>
<reference evidence="2 3" key="1">
    <citation type="submission" date="2016-07" db="EMBL/GenBank/DDBJ databases">
        <title>Pervasive Adenine N6-methylation of Active Genes in Fungi.</title>
        <authorList>
            <consortium name="DOE Joint Genome Institute"/>
            <person name="Mondo S.J."/>
            <person name="Dannebaum R.O."/>
            <person name="Kuo R.C."/>
            <person name="Labutti K."/>
            <person name="Haridas S."/>
            <person name="Kuo A."/>
            <person name="Salamov A."/>
            <person name="Ahrendt S.R."/>
            <person name="Lipzen A."/>
            <person name="Sullivan W."/>
            <person name="Andreopoulos W.B."/>
            <person name="Clum A."/>
            <person name="Lindquist E."/>
            <person name="Daum C."/>
            <person name="Ramamoorthy G.K."/>
            <person name="Gryganskyi A."/>
            <person name="Culley D."/>
            <person name="Magnuson J.K."/>
            <person name="James T.Y."/>
            <person name="O'Malley M.A."/>
            <person name="Stajich J.E."/>
            <person name="Spatafora J.W."/>
            <person name="Visel A."/>
            <person name="Grigoriev I.V."/>
        </authorList>
    </citation>
    <scope>NUCLEOTIDE SEQUENCE [LARGE SCALE GENOMIC DNA]</scope>
    <source>
        <strain evidence="2 3">NRRL 3301</strain>
    </source>
</reference>
<feature type="region of interest" description="Disordered" evidence="1">
    <location>
        <begin position="93"/>
        <end position="112"/>
    </location>
</feature>
<name>A0A1X2G325_9FUNG</name>
<proteinExistence type="predicted"/>
<dbReference type="AlphaFoldDB" id="A0A1X2G325"/>
<dbReference type="EMBL" id="MCGT01000056">
    <property type="protein sequence ID" value="ORX43346.1"/>
    <property type="molecule type" value="Genomic_DNA"/>
</dbReference>
<evidence type="ECO:0000313" key="3">
    <source>
        <dbReference type="Proteomes" id="UP000242146"/>
    </source>
</evidence>
<feature type="compositionally biased region" description="Polar residues" evidence="1">
    <location>
        <begin position="226"/>
        <end position="266"/>
    </location>
</feature>
<sequence>MPTAKQLKVSKGNQVITKFFQPDAKRQVDENFNSQAVEESDTDDNHFDKDTNQKHEPALQQRKPLADITDITRVFAVKPSKTDTQDAFVVLRDEESDTDAHEELVPIDRGQVTQTVPVLDTLPSQVSAQSSPFDLDTSDKEGDSDDLGLLFTLDALDEEGSDPFLDDLSDPFITKTITRFPSSLPAKRPHASLNENDGQDDDEDEDDEVLIPDSLFGPSLSPPSRYKQSSQPDEPSAKNLSSQDATSNTSSPLDEQLNDSPEQPLSPNLLRPFEYSNNKALTFSLAYADDCASPSSDTPLTRKSATSMDSTISMPLQAEASLETHVPYPNPRGIGTVEKFSV</sequence>
<accession>A0A1X2G325</accession>
<organism evidence="2 3">
    <name type="scientific">Hesseltinella vesiculosa</name>
    <dbReference type="NCBI Taxonomy" id="101127"/>
    <lineage>
        <taxon>Eukaryota</taxon>
        <taxon>Fungi</taxon>
        <taxon>Fungi incertae sedis</taxon>
        <taxon>Mucoromycota</taxon>
        <taxon>Mucoromycotina</taxon>
        <taxon>Mucoromycetes</taxon>
        <taxon>Mucorales</taxon>
        <taxon>Cunninghamellaceae</taxon>
        <taxon>Hesseltinella</taxon>
    </lineage>
</organism>
<dbReference type="Proteomes" id="UP000242146">
    <property type="component" value="Unassembled WGS sequence"/>
</dbReference>
<evidence type="ECO:0000256" key="1">
    <source>
        <dbReference type="SAM" id="MobiDB-lite"/>
    </source>
</evidence>
<feature type="region of interest" description="Disordered" evidence="1">
    <location>
        <begin position="183"/>
        <end position="271"/>
    </location>
</feature>
<gene>
    <name evidence="2" type="ORF">DM01DRAFT_1411637</name>
</gene>
<protein>
    <submittedName>
        <fullName evidence="2">Uncharacterized protein</fullName>
    </submittedName>
</protein>
<feature type="region of interest" description="Disordered" evidence="1">
    <location>
        <begin position="322"/>
        <end position="342"/>
    </location>
</feature>
<feature type="region of interest" description="Disordered" evidence="1">
    <location>
        <begin position="121"/>
        <end position="146"/>
    </location>
</feature>